<proteinExistence type="predicted"/>
<reference evidence="3" key="2">
    <citation type="submission" date="2020-10" db="UniProtKB">
        <authorList>
            <consortium name="WormBaseParasite"/>
        </authorList>
    </citation>
    <scope>IDENTIFICATION</scope>
</reference>
<dbReference type="AlphaFoldDB" id="A0A7E4W7U8"/>
<sequence length="149" mass="17141">MATGGGKWQWKKINYDQRHDEYGYLEGTSKEEENPDDPWLLFAHLHRFRLPISKSQERLAIARTSQTAHESTKAIHPSIHRSVNSHPASPRRRRQPTGHYESGIMTKGHQGRPSCLLCQASPIPLQNRYHFNHCGPISVVNIARRQNNM</sequence>
<protein>
    <submittedName>
        <fullName evidence="3">Uncharacterized protein</fullName>
    </submittedName>
</protein>
<feature type="region of interest" description="Disordered" evidence="1">
    <location>
        <begin position="63"/>
        <end position="102"/>
    </location>
</feature>
<keyword evidence="2" id="KW-1185">Reference proteome</keyword>
<name>A0A7E4W7U8_PANRE</name>
<organism evidence="2 3">
    <name type="scientific">Panagrellus redivivus</name>
    <name type="common">Microworm</name>
    <dbReference type="NCBI Taxonomy" id="6233"/>
    <lineage>
        <taxon>Eukaryota</taxon>
        <taxon>Metazoa</taxon>
        <taxon>Ecdysozoa</taxon>
        <taxon>Nematoda</taxon>
        <taxon>Chromadorea</taxon>
        <taxon>Rhabditida</taxon>
        <taxon>Tylenchina</taxon>
        <taxon>Panagrolaimomorpha</taxon>
        <taxon>Panagrolaimoidea</taxon>
        <taxon>Panagrolaimidae</taxon>
        <taxon>Panagrellus</taxon>
    </lineage>
</organism>
<evidence type="ECO:0000256" key="1">
    <source>
        <dbReference type="SAM" id="MobiDB-lite"/>
    </source>
</evidence>
<dbReference type="WBParaSite" id="Pan_g81.t1">
    <property type="protein sequence ID" value="Pan_g81.t1"/>
    <property type="gene ID" value="Pan_g81"/>
</dbReference>
<dbReference type="Proteomes" id="UP000492821">
    <property type="component" value="Unassembled WGS sequence"/>
</dbReference>
<accession>A0A7E4W7U8</accession>
<evidence type="ECO:0000313" key="2">
    <source>
        <dbReference type="Proteomes" id="UP000492821"/>
    </source>
</evidence>
<evidence type="ECO:0000313" key="3">
    <source>
        <dbReference type="WBParaSite" id="Pan_g81.t1"/>
    </source>
</evidence>
<reference evidence="2" key="1">
    <citation type="journal article" date="2013" name="Genetics">
        <title>The draft genome and transcriptome of Panagrellus redivivus are shaped by the harsh demands of a free-living lifestyle.</title>
        <authorList>
            <person name="Srinivasan J."/>
            <person name="Dillman A.R."/>
            <person name="Macchietto M.G."/>
            <person name="Heikkinen L."/>
            <person name="Lakso M."/>
            <person name="Fracchia K.M."/>
            <person name="Antoshechkin I."/>
            <person name="Mortazavi A."/>
            <person name="Wong G."/>
            <person name="Sternberg P.W."/>
        </authorList>
    </citation>
    <scope>NUCLEOTIDE SEQUENCE [LARGE SCALE GENOMIC DNA]</scope>
    <source>
        <strain evidence="2">MT8872</strain>
    </source>
</reference>